<comment type="function">
    <text evidence="12">Cytochrome bo(3) ubiquinol terminal oxidase is the component of the aerobic respiratory chain of E.coli that predominates when cells are grown at high aeration. Has proton pump activity across the membrane in addition to electron transfer, pumping 2 protons/electron.</text>
</comment>
<evidence type="ECO:0000256" key="8">
    <source>
        <dbReference type="ARBA" id="ARBA00022982"/>
    </source>
</evidence>
<keyword evidence="9 18" id="KW-1133">Transmembrane helix</keyword>
<accession>A0A1E3H3X2</accession>
<organism evidence="19 20">
    <name type="scientific">Methylobrevis pamukkalensis</name>
    <dbReference type="NCBI Taxonomy" id="1439726"/>
    <lineage>
        <taxon>Bacteria</taxon>
        <taxon>Pseudomonadati</taxon>
        <taxon>Pseudomonadota</taxon>
        <taxon>Alphaproteobacteria</taxon>
        <taxon>Hyphomicrobiales</taxon>
        <taxon>Pleomorphomonadaceae</taxon>
        <taxon>Methylobrevis</taxon>
    </lineage>
</organism>
<dbReference type="GO" id="GO:0015990">
    <property type="term" value="P:electron transport coupled proton transport"/>
    <property type="evidence" value="ECO:0007669"/>
    <property type="project" value="InterPro"/>
</dbReference>
<evidence type="ECO:0000256" key="15">
    <source>
        <dbReference type="ARBA" id="ARBA00031887"/>
    </source>
</evidence>
<evidence type="ECO:0000256" key="10">
    <source>
        <dbReference type="ARBA" id="ARBA00023002"/>
    </source>
</evidence>
<evidence type="ECO:0000256" key="17">
    <source>
        <dbReference type="SAM" id="MobiDB-lite"/>
    </source>
</evidence>
<dbReference type="PANTHER" id="PTHR36835">
    <property type="entry name" value="CYTOCHROME BO(3) UBIQUINOL OXIDASE SUBUNIT 4"/>
    <property type="match status" value="1"/>
</dbReference>
<evidence type="ECO:0000256" key="3">
    <source>
        <dbReference type="ARBA" id="ARBA00011700"/>
    </source>
</evidence>
<keyword evidence="11 18" id="KW-0472">Membrane</keyword>
<dbReference type="OrthoDB" id="2375888at2"/>
<dbReference type="Pfam" id="PF03626">
    <property type="entry name" value="COX4_pro"/>
    <property type="match status" value="1"/>
</dbReference>
<dbReference type="EMBL" id="MCRJ01000031">
    <property type="protein sequence ID" value="ODN71047.1"/>
    <property type="molecule type" value="Genomic_DNA"/>
</dbReference>
<feature type="region of interest" description="Disordered" evidence="17">
    <location>
        <begin position="1"/>
        <end position="25"/>
    </location>
</feature>
<reference evidence="19 20" key="1">
    <citation type="submission" date="2016-07" db="EMBL/GenBank/DDBJ databases">
        <title>Draft Genome Sequence of Methylobrevis pamukkalensis PK2.</title>
        <authorList>
            <person name="Vasilenko O.V."/>
            <person name="Doronina N.V."/>
            <person name="Shmareva M.N."/>
            <person name="Tarlachkov S.V."/>
            <person name="Mustakhimov I."/>
            <person name="Trotsenko Y.A."/>
        </authorList>
    </citation>
    <scope>NUCLEOTIDE SEQUENCE [LARGE SCALE GENOMIC DNA]</scope>
    <source>
        <strain evidence="19 20">PK2</strain>
    </source>
</reference>
<comment type="caution">
    <text evidence="19">The sequence shown here is derived from an EMBL/GenBank/DDBJ whole genome shotgun (WGS) entry which is preliminary data.</text>
</comment>
<evidence type="ECO:0000256" key="7">
    <source>
        <dbReference type="ARBA" id="ARBA00022692"/>
    </source>
</evidence>
<keyword evidence="5" id="KW-0813">Transport</keyword>
<feature type="compositionally biased region" description="Basic and acidic residues" evidence="17">
    <location>
        <begin position="1"/>
        <end position="13"/>
    </location>
</feature>
<dbReference type="PANTHER" id="PTHR36835:SF1">
    <property type="entry name" value="CYTOCHROME BO(3) UBIQUINOL OXIDASE SUBUNIT 4"/>
    <property type="match status" value="1"/>
</dbReference>
<comment type="similarity">
    <text evidence="2">Belongs to the cytochrome c oxidase bacterial subunit 4 family.</text>
</comment>
<dbReference type="GO" id="GO:0015078">
    <property type="term" value="F:proton transmembrane transporter activity"/>
    <property type="evidence" value="ECO:0007669"/>
    <property type="project" value="TreeGrafter"/>
</dbReference>
<dbReference type="InterPro" id="IPR050968">
    <property type="entry name" value="Cytochrome_c_oxidase_bac_sub4"/>
</dbReference>
<dbReference type="NCBIfam" id="TIGR02847">
    <property type="entry name" value="CyoD"/>
    <property type="match status" value="1"/>
</dbReference>
<evidence type="ECO:0000256" key="6">
    <source>
        <dbReference type="ARBA" id="ARBA00022475"/>
    </source>
</evidence>
<keyword evidence="8" id="KW-0249">Electron transport</keyword>
<evidence type="ECO:0000256" key="16">
    <source>
        <dbReference type="ARBA" id="ARBA00032185"/>
    </source>
</evidence>
<keyword evidence="7 18" id="KW-0812">Transmembrane</keyword>
<gene>
    <name evidence="19" type="primary">cyoD</name>
    <name evidence="19" type="ORF">A6302_01608</name>
</gene>
<evidence type="ECO:0000256" key="11">
    <source>
        <dbReference type="ARBA" id="ARBA00023136"/>
    </source>
</evidence>
<dbReference type="AlphaFoldDB" id="A0A1E3H3X2"/>
<evidence type="ECO:0000256" key="12">
    <source>
        <dbReference type="ARBA" id="ARBA00025694"/>
    </source>
</evidence>
<dbReference type="InterPro" id="IPR005171">
    <property type="entry name" value="Cyt_c_oxidase_su4_prok"/>
</dbReference>
<evidence type="ECO:0000256" key="14">
    <source>
        <dbReference type="ARBA" id="ARBA00030211"/>
    </source>
</evidence>
<keyword evidence="20" id="KW-1185">Reference proteome</keyword>
<evidence type="ECO:0000256" key="2">
    <source>
        <dbReference type="ARBA" id="ARBA00008079"/>
    </source>
</evidence>
<dbReference type="InterPro" id="IPR014210">
    <property type="entry name" value="Cyt_o_ubiqinol_oxidase_su4"/>
</dbReference>
<comment type="subcellular location">
    <subcellularLocation>
        <location evidence="1">Cell membrane</location>
        <topology evidence="1">Multi-pass membrane protein</topology>
    </subcellularLocation>
</comment>
<evidence type="ECO:0000256" key="4">
    <source>
        <dbReference type="ARBA" id="ARBA00014689"/>
    </source>
</evidence>
<dbReference type="Proteomes" id="UP000094622">
    <property type="component" value="Unassembled WGS sequence"/>
</dbReference>
<evidence type="ECO:0000256" key="5">
    <source>
        <dbReference type="ARBA" id="ARBA00022448"/>
    </source>
</evidence>
<evidence type="ECO:0000256" key="13">
    <source>
        <dbReference type="ARBA" id="ARBA00030071"/>
    </source>
</evidence>
<proteinExistence type="inferred from homology"/>
<comment type="subunit">
    <text evidence="3">Heterooctamer of two A chains, two B chains, two C chains and two D chains.</text>
</comment>
<dbReference type="GO" id="GO:0009486">
    <property type="term" value="F:cytochrome bo3 ubiquinol oxidase activity"/>
    <property type="evidence" value="ECO:0007669"/>
    <property type="project" value="InterPro"/>
</dbReference>
<dbReference type="GO" id="GO:0005886">
    <property type="term" value="C:plasma membrane"/>
    <property type="evidence" value="ECO:0007669"/>
    <property type="project" value="UniProtKB-SubCell"/>
</dbReference>
<evidence type="ECO:0000256" key="1">
    <source>
        <dbReference type="ARBA" id="ARBA00004651"/>
    </source>
</evidence>
<name>A0A1E3H3X2_9HYPH</name>
<evidence type="ECO:0000256" key="9">
    <source>
        <dbReference type="ARBA" id="ARBA00022989"/>
    </source>
</evidence>
<dbReference type="PATRIC" id="fig|1439726.3.peg.1696"/>
<sequence>MTAKDHREDHPPDMDDAAPGEEAVNSREPAGGLRGYVIGFGLAILLTAASFAVVQTDLVYPPAVISALVVLAIGQMGVHLVFFLHLTTGPDNTNNAVALAFGVFVVVLVVLGSIWIMSHLNHNMMPMHQMSRAGG</sequence>
<feature type="transmembrane region" description="Helical" evidence="18">
    <location>
        <begin position="35"/>
        <end position="54"/>
    </location>
</feature>
<evidence type="ECO:0000313" key="20">
    <source>
        <dbReference type="Proteomes" id="UP000094622"/>
    </source>
</evidence>
<evidence type="ECO:0000256" key="18">
    <source>
        <dbReference type="SAM" id="Phobius"/>
    </source>
</evidence>
<dbReference type="RefSeq" id="WP_069306470.1">
    <property type="nucleotide sequence ID" value="NZ_MCRJ01000031.1"/>
</dbReference>
<evidence type="ECO:0000313" key="19">
    <source>
        <dbReference type="EMBL" id="ODN71047.1"/>
    </source>
</evidence>
<dbReference type="GO" id="GO:0019646">
    <property type="term" value="P:aerobic electron transport chain"/>
    <property type="evidence" value="ECO:0007669"/>
    <property type="project" value="TreeGrafter"/>
</dbReference>
<feature type="transmembrane region" description="Helical" evidence="18">
    <location>
        <begin position="96"/>
        <end position="117"/>
    </location>
</feature>
<dbReference type="GO" id="GO:0009319">
    <property type="term" value="C:cytochrome o ubiquinol oxidase complex"/>
    <property type="evidence" value="ECO:0007669"/>
    <property type="project" value="TreeGrafter"/>
</dbReference>
<keyword evidence="10" id="KW-0560">Oxidoreductase</keyword>
<protein>
    <recommendedName>
        <fullName evidence="4">Cytochrome bo(3) ubiquinol oxidase subunit 4</fullName>
    </recommendedName>
    <alternativeName>
        <fullName evidence="16">Cytochrome o ubiquinol oxidase subunit 4</fullName>
    </alternativeName>
    <alternativeName>
        <fullName evidence="13">Oxidase bo(3) subunit 4</fullName>
    </alternativeName>
    <alternativeName>
        <fullName evidence="14">Ubiquinol oxidase polypeptide IV</fullName>
    </alternativeName>
    <alternativeName>
        <fullName evidence="15">Ubiquinol oxidase subunit 4</fullName>
    </alternativeName>
</protein>
<feature type="transmembrane region" description="Helical" evidence="18">
    <location>
        <begin position="60"/>
        <end position="84"/>
    </location>
</feature>
<keyword evidence="6" id="KW-1003">Cell membrane</keyword>